<feature type="compositionally biased region" description="Polar residues" evidence="9">
    <location>
        <begin position="425"/>
        <end position="441"/>
    </location>
</feature>
<protein>
    <recommendedName>
        <fullName evidence="2">histidine kinase</fullName>
        <ecNumber evidence="2">2.7.13.3</ecNumber>
    </recommendedName>
</protein>
<dbReference type="Pfam" id="PF01627">
    <property type="entry name" value="Hpt"/>
    <property type="match status" value="1"/>
</dbReference>
<dbReference type="Pfam" id="PF02895">
    <property type="entry name" value="H-kinase_dim"/>
    <property type="match status" value="1"/>
</dbReference>
<feature type="compositionally biased region" description="Polar residues" evidence="9">
    <location>
        <begin position="535"/>
        <end position="561"/>
    </location>
</feature>
<feature type="domain" description="Histidine kinase" evidence="10">
    <location>
        <begin position="597"/>
        <end position="831"/>
    </location>
</feature>
<dbReference type="InterPro" id="IPR036097">
    <property type="entry name" value="HisK_dim/P_sf"/>
</dbReference>
<dbReference type="SMART" id="SM01231">
    <property type="entry name" value="H-kinase_dim"/>
    <property type="match status" value="1"/>
</dbReference>
<dbReference type="FunFam" id="3.30.565.10:FF:000016">
    <property type="entry name" value="Chemotaxis protein CheA, putative"/>
    <property type="match status" value="1"/>
</dbReference>
<keyword evidence="3 8" id="KW-0597">Phosphoprotein</keyword>
<dbReference type="EMBL" id="CP053540">
    <property type="protein sequence ID" value="WOB45407.1"/>
    <property type="molecule type" value="Genomic_DNA"/>
</dbReference>
<dbReference type="SUPFAM" id="SSF50341">
    <property type="entry name" value="CheW-like"/>
    <property type="match status" value="1"/>
</dbReference>
<evidence type="ECO:0000313" key="14">
    <source>
        <dbReference type="EMBL" id="WOB45407.1"/>
    </source>
</evidence>
<dbReference type="InterPro" id="IPR037006">
    <property type="entry name" value="CheA-like_homodim_sf"/>
</dbReference>
<evidence type="ECO:0000256" key="5">
    <source>
        <dbReference type="ARBA" id="ARBA00022777"/>
    </source>
</evidence>
<dbReference type="InterPro" id="IPR008207">
    <property type="entry name" value="Sig_transdc_His_kin_Hpt_dom"/>
</dbReference>
<dbReference type="Gene3D" id="3.40.50.2300">
    <property type="match status" value="1"/>
</dbReference>
<feature type="compositionally biased region" description="Basic and acidic residues" evidence="9">
    <location>
        <begin position="404"/>
        <end position="415"/>
    </location>
</feature>
<dbReference type="InterPro" id="IPR036641">
    <property type="entry name" value="HPT_dom_sf"/>
</dbReference>
<dbReference type="PROSITE" id="PS50851">
    <property type="entry name" value="CHEW"/>
    <property type="match status" value="1"/>
</dbReference>
<name>A0AA96Y5S5_9CYAN</name>
<dbReference type="InterPro" id="IPR003594">
    <property type="entry name" value="HATPase_dom"/>
</dbReference>
<evidence type="ECO:0000256" key="9">
    <source>
        <dbReference type="SAM" id="MobiDB-lite"/>
    </source>
</evidence>
<organism evidence="14">
    <name type="scientific">Thermoleptolyngbya oregonensis NK1-22</name>
    <dbReference type="NCBI Taxonomy" id="2547457"/>
    <lineage>
        <taxon>Bacteria</taxon>
        <taxon>Bacillati</taxon>
        <taxon>Cyanobacteriota</taxon>
        <taxon>Cyanophyceae</taxon>
        <taxon>Oculatellales</taxon>
        <taxon>Oculatellaceae</taxon>
        <taxon>Thermoleptolyngbya</taxon>
    </lineage>
</organism>
<dbReference type="InterPro" id="IPR004105">
    <property type="entry name" value="CheA-like_dim"/>
</dbReference>
<dbReference type="GO" id="GO:0005737">
    <property type="term" value="C:cytoplasm"/>
    <property type="evidence" value="ECO:0007669"/>
    <property type="project" value="InterPro"/>
</dbReference>
<feature type="region of interest" description="Disordered" evidence="9">
    <location>
        <begin position="396"/>
        <end position="441"/>
    </location>
</feature>
<feature type="modified residue" description="4-aspartylphosphate" evidence="8">
    <location>
        <position position="1065"/>
    </location>
</feature>
<accession>A0AA96Y5S5</accession>
<keyword evidence="6" id="KW-0902">Two-component regulatory system</keyword>
<feature type="domain" description="Response regulatory" evidence="11">
    <location>
        <begin position="1015"/>
        <end position="1132"/>
    </location>
</feature>
<dbReference type="Pfam" id="PF01584">
    <property type="entry name" value="CheW"/>
    <property type="match status" value="1"/>
</dbReference>
<dbReference type="RefSeq" id="WP_316789341.1">
    <property type="nucleotide sequence ID" value="NZ_CP053540.1"/>
</dbReference>
<dbReference type="PROSITE" id="PS50110">
    <property type="entry name" value="RESPONSE_REGULATORY"/>
    <property type="match status" value="1"/>
</dbReference>
<evidence type="ECO:0000259" key="13">
    <source>
        <dbReference type="PROSITE" id="PS50894"/>
    </source>
</evidence>
<dbReference type="Gene3D" id="1.20.120.160">
    <property type="entry name" value="HPT domain"/>
    <property type="match status" value="1"/>
</dbReference>
<dbReference type="Pfam" id="PF02518">
    <property type="entry name" value="HATPase_c"/>
    <property type="match status" value="1"/>
</dbReference>
<gene>
    <name evidence="14" type="ORF">HNI00_21445</name>
</gene>
<dbReference type="InterPro" id="IPR001789">
    <property type="entry name" value="Sig_transdc_resp-reg_receiver"/>
</dbReference>
<dbReference type="GO" id="GO:0006935">
    <property type="term" value="P:chemotaxis"/>
    <property type="evidence" value="ECO:0007669"/>
    <property type="project" value="InterPro"/>
</dbReference>
<feature type="domain" description="HPt" evidence="13">
    <location>
        <begin position="2"/>
        <end position="107"/>
    </location>
</feature>
<dbReference type="Gene3D" id="3.30.565.10">
    <property type="entry name" value="Histidine kinase-like ATPase, C-terminal domain"/>
    <property type="match status" value="1"/>
</dbReference>
<dbReference type="SUPFAM" id="SSF52172">
    <property type="entry name" value="CheY-like"/>
    <property type="match status" value="1"/>
</dbReference>
<evidence type="ECO:0000259" key="12">
    <source>
        <dbReference type="PROSITE" id="PS50851"/>
    </source>
</evidence>
<dbReference type="InterPro" id="IPR002545">
    <property type="entry name" value="CheW-lke_dom"/>
</dbReference>
<dbReference type="PRINTS" id="PR00344">
    <property type="entry name" value="BCTRLSENSOR"/>
</dbReference>
<dbReference type="SMART" id="SM00387">
    <property type="entry name" value="HATPase_c"/>
    <property type="match status" value="1"/>
</dbReference>
<dbReference type="KEGG" id="tog:HNI00_21445"/>
<feature type="modified residue" description="Phosphohistidine" evidence="7">
    <location>
        <position position="48"/>
    </location>
</feature>
<dbReference type="PANTHER" id="PTHR43395:SF1">
    <property type="entry name" value="CHEMOTAXIS PROTEIN CHEA"/>
    <property type="match status" value="1"/>
</dbReference>
<dbReference type="GO" id="GO:0000155">
    <property type="term" value="F:phosphorelay sensor kinase activity"/>
    <property type="evidence" value="ECO:0007669"/>
    <property type="project" value="InterPro"/>
</dbReference>
<evidence type="ECO:0000259" key="10">
    <source>
        <dbReference type="PROSITE" id="PS50109"/>
    </source>
</evidence>
<dbReference type="InterPro" id="IPR036061">
    <property type="entry name" value="CheW-like_dom_sf"/>
</dbReference>
<dbReference type="PANTHER" id="PTHR43395">
    <property type="entry name" value="SENSOR HISTIDINE KINASE CHEA"/>
    <property type="match status" value="1"/>
</dbReference>
<evidence type="ECO:0000256" key="6">
    <source>
        <dbReference type="ARBA" id="ARBA00023012"/>
    </source>
</evidence>
<evidence type="ECO:0000256" key="7">
    <source>
        <dbReference type="PROSITE-ProRule" id="PRU00110"/>
    </source>
</evidence>
<dbReference type="InterPro" id="IPR005467">
    <property type="entry name" value="His_kinase_dom"/>
</dbReference>
<dbReference type="SUPFAM" id="SSF55874">
    <property type="entry name" value="ATPase domain of HSP90 chaperone/DNA topoisomerase II/histidine kinase"/>
    <property type="match status" value="1"/>
</dbReference>
<dbReference type="SMART" id="SM00073">
    <property type="entry name" value="HPT"/>
    <property type="match status" value="1"/>
</dbReference>
<evidence type="ECO:0000256" key="4">
    <source>
        <dbReference type="ARBA" id="ARBA00022679"/>
    </source>
</evidence>
<reference evidence="14" key="1">
    <citation type="submission" date="2020-05" db="EMBL/GenBank/DDBJ databases">
        <authorList>
            <person name="Zhu T."/>
            <person name="Keshari N."/>
            <person name="Lu X."/>
        </authorList>
    </citation>
    <scope>NUCLEOTIDE SEQUENCE</scope>
    <source>
        <strain evidence="14">NK1-22</strain>
    </source>
</reference>
<feature type="domain" description="CheW-like" evidence="12">
    <location>
        <begin position="833"/>
        <end position="975"/>
    </location>
</feature>
<dbReference type="CDD" id="cd00088">
    <property type="entry name" value="HPT"/>
    <property type="match status" value="1"/>
</dbReference>
<dbReference type="EC" id="2.7.13.3" evidence="2"/>
<keyword evidence="4" id="KW-0808">Transferase</keyword>
<dbReference type="Gene3D" id="2.30.30.40">
    <property type="entry name" value="SH3 Domains"/>
    <property type="match status" value="1"/>
</dbReference>
<sequence length="1144" mass="124481">MVYDKELEIQLQFLEEAQEYLRTLESRLLGLAQAIDADKINEALRAAHSIKGGAGLMGFQSLSDLAHRLEDGLKVLKVQRQSLEVDGSLEQLLLACVDGLGRVIACDRQSLSTEGDRPRPTIAPAWLLEQIEPAYQQLHERLGTPQDEDAYSLLSPEDGQDIIPLLFETEVEGCLQRLESAIHEQSPRLKEEVEILAQELEGLGEMLQIESFSQLCQSIGVQTAQTEATDATAISTLAQTALQAWRRAQALVLTGNLAAIPTAIQLETSGAGSFAPSWSAEMAGASAFATSSDEEITLPLETLAAQAADHSGVQEEVAAVAAADHAVADYVDLEYAGMDYGAPATNLATTEFSGVSEGLDGEEIADFTLSASSAEPSAQPSLLENQVEDQVGADVAGHAQSGDRPVDRPADRPADRPIVAPAPQSRWSSNTPATETTQENTVRVSVQQLNQLSDLFGELTIDRNALNLYLKRLRNLTRLLNSRVQTLEQASSELRTTYDRLATDVGRSPLSSALNLLPSSEARAAQSGDRPQIAQLHNSPLDSSTEPDPTPATNLFQQIPSSAIPPGSEHRPGSGFGAGLGNGFDALELDRYEDVHSLSQDILETIVQVQEVTTDIDLTLEEVEQASRTLDKTANQLQSRLTQIRMRPLSDLVDRFPRALRELCLQYGKKVRLQVNGAGTLIDRNILEALNDPLMHLLRNAFDHGIEDPQTRLAQGKPEEGVIKIQAFHRGNRTLITIQDDGRGIPIEKIRAKAIAMGLDPSLLGVASEEELVSLIFEPGFSTKEQVTSLSGRGVGMDVVRDHLKQIRGDIKVETKAGQGTTFTLSVPFTMSVVRVLIAESNDMLIGFPSDVIGEMLKLEPEHIVRVGDSEMLNVQGNLIPLVVLSRWLRFPGPRHPYRLETPPSISEPVVLLVEHNSQIFGIQIESCWGEQETAVRRIHSTIPLPAGFSNCTILGDGRVVPLVNVPELLHWIASAEAAGPVVSRSSQLGDRQFSLMDADRRLLGRAVPVEQQPAVLVVDDSINVRRFLALTLEKAGYQVEQAKDGQEAVEKLRAGLQVNAVVCDIEMPRLDGYGFLAKVKSDPQFEHLPVTMLTSRTSAKHRQLALSLGAIAYFSKPYNEQTLLSTLAQHIHDPSELSASAAL</sequence>
<dbReference type="InterPro" id="IPR051315">
    <property type="entry name" value="Bact_Chemotaxis_CheA"/>
</dbReference>
<evidence type="ECO:0000256" key="3">
    <source>
        <dbReference type="ARBA" id="ARBA00022553"/>
    </source>
</evidence>
<dbReference type="SMART" id="SM00448">
    <property type="entry name" value="REC"/>
    <property type="match status" value="1"/>
</dbReference>
<dbReference type="SMART" id="SM00260">
    <property type="entry name" value="CheW"/>
    <property type="match status" value="1"/>
</dbReference>
<evidence type="ECO:0000256" key="2">
    <source>
        <dbReference type="ARBA" id="ARBA00012438"/>
    </source>
</evidence>
<dbReference type="SUPFAM" id="SSF47226">
    <property type="entry name" value="Histidine-containing phosphotransfer domain, HPT domain"/>
    <property type="match status" value="1"/>
</dbReference>
<dbReference type="Pfam" id="PF00072">
    <property type="entry name" value="Response_reg"/>
    <property type="match status" value="1"/>
</dbReference>
<dbReference type="InterPro" id="IPR036890">
    <property type="entry name" value="HATPase_C_sf"/>
</dbReference>
<proteinExistence type="predicted"/>
<dbReference type="SUPFAM" id="SSF47384">
    <property type="entry name" value="Homodimeric domain of signal transducing histidine kinase"/>
    <property type="match status" value="1"/>
</dbReference>
<dbReference type="PROSITE" id="PS50894">
    <property type="entry name" value="HPT"/>
    <property type="match status" value="1"/>
</dbReference>
<dbReference type="InterPro" id="IPR011006">
    <property type="entry name" value="CheY-like_superfamily"/>
</dbReference>
<comment type="catalytic activity">
    <reaction evidence="1">
        <text>ATP + protein L-histidine = ADP + protein N-phospho-L-histidine.</text>
        <dbReference type="EC" id="2.7.13.3"/>
    </reaction>
</comment>
<dbReference type="InterPro" id="IPR004358">
    <property type="entry name" value="Sig_transdc_His_kin-like_C"/>
</dbReference>
<evidence type="ECO:0000259" key="11">
    <source>
        <dbReference type="PROSITE" id="PS50110"/>
    </source>
</evidence>
<dbReference type="PROSITE" id="PS50109">
    <property type="entry name" value="HIS_KIN"/>
    <property type="match status" value="1"/>
</dbReference>
<dbReference type="CDD" id="cd16916">
    <property type="entry name" value="HATPase_CheA-like"/>
    <property type="match status" value="1"/>
</dbReference>
<feature type="region of interest" description="Disordered" evidence="9">
    <location>
        <begin position="521"/>
        <end position="577"/>
    </location>
</feature>
<evidence type="ECO:0000256" key="8">
    <source>
        <dbReference type="PROSITE-ProRule" id="PRU00169"/>
    </source>
</evidence>
<dbReference type="Gene3D" id="1.10.287.560">
    <property type="entry name" value="Histidine kinase CheA-like, homodimeric domain"/>
    <property type="match status" value="1"/>
</dbReference>
<evidence type="ECO:0000256" key="1">
    <source>
        <dbReference type="ARBA" id="ARBA00000085"/>
    </source>
</evidence>
<keyword evidence="5 14" id="KW-0418">Kinase</keyword>
<dbReference type="AlphaFoldDB" id="A0AA96Y5S5"/>